<evidence type="ECO:0000313" key="2">
    <source>
        <dbReference type="Proteomes" id="UP000194798"/>
    </source>
</evidence>
<comment type="caution">
    <text evidence="1">The sequence shown here is derived from an EMBL/GenBank/DDBJ whole genome shotgun (WGS) entry which is preliminary data.</text>
</comment>
<reference evidence="1 2" key="1">
    <citation type="submission" date="2016-12" db="EMBL/GenBank/DDBJ databases">
        <title>Thioflexothrix psekupsii D3 genome sequencing and assembly.</title>
        <authorList>
            <person name="Fomenkov A."/>
            <person name="Vincze T."/>
            <person name="Grabovich M."/>
            <person name="Anton B.P."/>
            <person name="Dubinina G."/>
            <person name="Orlova M."/>
            <person name="Belousova E."/>
            <person name="Roberts R.J."/>
        </authorList>
    </citation>
    <scope>NUCLEOTIDE SEQUENCE [LARGE SCALE GENOMIC DNA]</scope>
    <source>
        <strain evidence="1">D3</strain>
    </source>
</reference>
<sequence>MSPLSRLVTLYLYSYFNQISAHFANAEMLLRALEQVAQEQGTLYFKERTDEDCELILCANQGQFTYAYQCQQERPEPLNREQVLELIEEMYQGLHWDDDDWDEEDWLDEEDEDIDHGDYRVACLPRYG</sequence>
<gene>
    <name evidence="1" type="ORF">TPSD3_01810</name>
</gene>
<proteinExistence type="predicted"/>
<name>A0A251XB13_9GAMM</name>
<evidence type="ECO:0000313" key="1">
    <source>
        <dbReference type="EMBL" id="OUD15290.1"/>
    </source>
</evidence>
<organism evidence="1 2">
    <name type="scientific">Thioflexithrix psekupsensis</name>
    <dbReference type="NCBI Taxonomy" id="1570016"/>
    <lineage>
        <taxon>Bacteria</taxon>
        <taxon>Pseudomonadati</taxon>
        <taxon>Pseudomonadota</taxon>
        <taxon>Gammaproteobacteria</taxon>
        <taxon>Thiotrichales</taxon>
        <taxon>Thioflexithrix</taxon>
    </lineage>
</organism>
<dbReference type="Proteomes" id="UP000194798">
    <property type="component" value="Unassembled WGS sequence"/>
</dbReference>
<protein>
    <submittedName>
        <fullName evidence="1">Uncharacterized protein</fullName>
    </submittedName>
</protein>
<keyword evidence="2" id="KW-1185">Reference proteome</keyword>
<accession>A0A251XB13</accession>
<dbReference type="RefSeq" id="WP_086486883.1">
    <property type="nucleotide sequence ID" value="NZ_MSLT01000006.1"/>
</dbReference>
<dbReference type="EMBL" id="MSLT01000006">
    <property type="protein sequence ID" value="OUD15290.1"/>
    <property type="molecule type" value="Genomic_DNA"/>
</dbReference>
<dbReference type="AlphaFoldDB" id="A0A251XB13"/>